<protein>
    <submittedName>
        <fullName evidence="1">Uncharacterized protein</fullName>
    </submittedName>
</protein>
<name>A0A3T1DE33_9BACL</name>
<dbReference type="Proteomes" id="UP000289856">
    <property type="component" value="Chromosome"/>
</dbReference>
<keyword evidence="2" id="KW-1185">Reference proteome</keyword>
<gene>
    <name evidence="1" type="ORF">KCTCHS21_57520</name>
</gene>
<reference evidence="1 2" key="1">
    <citation type="submission" date="2019-01" db="EMBL/GenBank/DDBJ databases">
        <title>Complete genome sequence of Cohnella hallensis HS21 isolated from Korean fir (Abies koreana) rhizospheric soil.</title>
        <authorList>
            <person name="Jiang L."/>
            <person name="Kang S.W."/>
            <person name="Kim S."/>
            <person name="Jung J."/>
            <person name="Kim C.Y."/>
            <person name="Kim D.H."/>
            <person name="Kim S.W."/>
            <person name="Lee J."/>
        </authorList>
    </citation>
    <scope>NUCLEOTIDE SEQUENCE [LARGE SCALE GENOMIC DNA]</scope>
    <source>
        <strain evidence="1 2">HS21</strain>
    </source>
</reference>
<accession>A0A3T1DE33</accession>
<dbReference type="KEGG" id="cohn:KCTCHS21_57520"/>
<sequence>MLSPITGRGDDDEVVEKYRLVDFSDETQYKIIINELFVEYFQSLSKENKSKAKLALSYYLSRSELDLERLFDSCLPPFDPPKNARDFFVWLWEALFNDEYYTIDPNEVYKIVKDVHEPNRPAKSN</sequence>
<proteinExistence type="predicted"/>
<evidence type="ECO:0000313" key="2">
    <source>
        <dbReference type="Proteomes" id="UP000289856"/>
    </source>
</evidence>
<evidence type="ECO:0000313" key="1">
    <source>
        <dbReference type="EMBL" id="BBI36353.1"/>
    </source>
</evidence>
<organism evidence="1 2">
    <name type="scientific">Cohnella abietis</name>
    <dbReference type="NCBI Taxonomy" id="2507935"/>
    <lineage>
        <taxon>Bacteria</taxon>
        <taxon>Bacillati</taxon>
        <taxon>Bacillota</taxon>
        <taxon>Bacilli</taxon>
        <taxon>Bacillales</taxon>
        <taxon>Paenibacillaceae</taxon>
        <taxon>Cohnella</taxon>
    </lineage>
</organism>
<dbReference type="EMBL" id="AP019400">
    <property type="protein sequence ID" value="BBI36353.1"/>
    <property type="molecule type" value="Genomic_DNA"/>
</dbReference>
<dbReference type="AlphaFoldDB" id="A0A3T1DE33"/>